<dbReference type="EMBL" id="BMAO01032182">
    <property type="protein sequence ID" value="GFQ80387.1"/>
    <property type="molecule type" value="Genomic_DNA"/>
</dbReference>
<protein>
    <submittedName>
        <fullName evidence="1">Uncharacterized protein</fullName>
    </submittedName>
</protein>
<sequence>LWKTRSAVVSATAKWVFNLGGPAKACVPECSLI</sequence>
<comment type="caution">
    <text evidence="1">The sequence shown here is derived from an EMBL/GenBank/DDBJ whole genome shotgun (WGS) entry which is preliminary data.</text>
</comment>
<reference evidence="1" key="1">
    <citation type="submission" date="2020-07" db="EMBL/GenBank/DDBJ databases">
        <title>Multicomponent nature underlies the extraordinary mechanical properties of spider dragline silk.</title>
        <authorList>
            <person name="Kono N."/>
            <person name="Nakamura H."/>
            <person name="Mori M."/>
            <person name="Yoshida Y."/>
            <person name="Ohtoshi R."/>
            <person name="Malay A.D."/>
            <person name="Moran D.A.P."/>
            <person name="Tomita M."/>
            <person name="Numata K."/>
            <person name="Arakawa K."/>
        </authorList>
    </citation>
    <scope>NUCLEOTIDE SEQUENCE</scope>
</reference>
<dbReference type="AlphaFoldDB" id="A0A8X6HSH2"/>
<evidence type="ECO:0000313" key="1">
    <source>
        <dbReference type="EMBL" id="GFQ80387.1"/>
    </source>
</evidence>
<evidence type="ECO:0000313" key="2">
    <source>
        <dbReference type="Proteomes" id="UP000887116"/>
    </source>
</evidence>
<accession>A0A8X6HSH2</accession>
<name>A0A8X6HSH2_TRICU</name>
<keyword evidence="2" id="KW-1185">Reference proteome</keyword>
<gene>
    <name evidence="1" type="ORF">TNCT_134611</name>
</gene>
<proteinExistence type="predicted"/>
<organism evidence="1 2">
    <name type="scientific">Trichonephila clavata</name>
    <name type="common">Joro spider</name>
    <name type="synonym">Nephila clavata</name>
    <dbReference type="NCBI Taxonomy" id="2740835"/>
    <lineage>
        <taxon>Eukaryota</taxon>
        <taxon>Metazoa</taxon>
        <taxon>Ecdysozoa</taxon>
        <taxon>Arthropoda</taxon>
        <taxon>Chelicerata</taxon>
        <taxon>Arachnida</taxon>
        <taxon>Araneae</taxon>
        <taxon>Araneomorphae</taxon>
        <taxon>Entelegynae</taxon>
        <taxon>Araneoidea</taxon>
        <taxon>Nephilidae</taxon>
        <taxon>Trichonephila</taxon>
    </lineage>
</organism>
<dbReference type="Proteomes" id="UP000887116">
    <property type="component" value="Unassembled WGS sequence"/>
</dbReference>
<feature type="non-terminal residue" evidence="1">
    <location>
        <position position="1"/>
    </location>
</feature>